<evidence type="ECO:0000256" key="11">
    <source>
        <dbReference type="ARBA" id="ARBA00022840"/>
    </source>
</evidence>
<evidence type="ECO:0000256" key="5">
    <source>
        <dbReference type="ARBA" id="ARBA00011996"/>
    </source>
</evidence>
<dbReference type="InterPro" id="IPR006319">
    <property type="entry name" value="PEP_synth"/>
</dbReference>
<dbReference type="SUPFAM" id="SSF48498">
    <property type="entry name" value="Tetracyclin repressor-like, C-terminal domain"/>
    <property type="match status" value="1"/>
</dbReference>
<dbReference type="Pfam" id="PF01326">
    <property type="entry name" value="PPDK_N"/>
    <property type="match status" value="1"/>
</dbReference>
<dbReference type="GO" id="GO:0003677">
    <property type="term" value="F:DNA binding"/>
    <property type="evidence" value="ECO:0007669"/>
    <property type="project" value="UniProtKB-UniRule"/>
</dbReference>
<dbReference type="Gene3D" id="3.30.1490.20">
    <property type="entry name" value="ATP-grasp fold, A domain"/>
    <property type="match status" value="1"/>
</dbReference>
<dbReference type="InterPro" id="IPR013815">
    <property type="entry name" value="ATP_grasp_subdomain_1"/>
</dbReference>
<dbReference type="SUPFAM" id="SSF46689">
    <property type="entry name" value="Homeodomain-like"/>
    <property type="match status" value="1"/>
</dbReference>
<dbReference type="Gene3D" id="1.10.357.10">
    <property type="entry name" value="Tetracycline Repressor, domain 2"/>
    <property type="match status" value="1"/>
</dbReference>
<dbReference type="PROSITE" id="PS50977">
    <property type="entry name" value="HTH_TETR_2"/>
    <property type="match status" value="1"/>
</dbReference>
<evidence type="ECO:0000256" key="10">
    <source>
        <dbReference type="ARBA" id="ARBA00022777"/>
    </source>
</evidence>
<comment type="function">
    <text evidence="2">Catalyzes the phosphorylation of pyruvate to phosphoenolpyruvate.</text>
</comment>
<evidence type="ECO:0000256" key="3">
    <source>
        <dbReference type="ARBA" id="ARBA00004742"/>
    </source>
</evidence>
<reference evidence="18" key="1">
    <citation type="journal article" date="2010" name="Environ. Microbiol.">
        <title>Identification of enzymes involved in anaerobic benzene degradation by a strictly anaerobic iron-reducing enrichment culture.</title>
        <authorList>
            <person name="Abu Laban N."/>
            <person name="Selesi D."/>
            <person name="Rattei T."/>
            <person name="Tischler P."/>
            <person name="Meckenstock R.U."/>
        </authorList>
    </citation>
    <scope>NUCLEOTIDE SEQUENCE</scope>
</reference>
<accession>D8WWB2</accession>
<feature type="domain" description="HTH tetR-type" evidence="17">
    <location>
        <begin position="12"/>
        <end position="72"/>
    </location>
</feature>
<dbReference type="EC" id="2.7.9.2" evidence="5"/>
<keyword evidence="11" id="KW-0067">ATP-binding</keyword>
<dbReference type="PANTHER" id="PTHR43030:SF1">
    <property type="entry name" value="PHOSPHOENOLPYRUVATE SYNTHASE"/>
    <property type="match status" value="1"/>
</dbReference>
<comment type="pathway">
    <text evidence="3">Carbohydrate biosynthesis; gluconeogenesis.</text>
</comment>
<feature type="DNA-binding region" description="H-T-H motif" evidence="16">
    <location>
        <begin position="35"/>
        <end position="54"/>
    </location>
</feature>
<proteinExistence type="inferred from homology"/>
<evidence type="ECO:0000259" key="17">
    <source>
        <dbReference type="PROSITE" id="PS50977"/>
    </source>
</evidence>
<dbReference type="FunFam" id="3.30.1490.20:FF:000010">
    <property type="entry name" value="Phosphoenolpyruvate synthase"/>
    <property type="match status" value="1"/>
</dbReference>
<feature type="non-terminal residue" evidence="18">
    <location>
        <position position="884"/>
    </location>
</feature>
<evidence type="ECO:0000256" key="14">
    <source>
        <dbReference type="ARBA" id="ARBA00033470"/>
    </source>
</evidence>
<dbReference type="PROSITE" id="PS01081">
    <property type="entry name" value="HTH_TETR_1"/>
    <property type="match status" value="1"/>
</dbReference>
<keyword evidence="8" id="KW-0479">Metal-binding</keyword>
<dbReference type="GO" id="GO:0046872">
    <property type="term" value="F:metal ion binding"/>
    <property type="evidence" value="ECO:0007669"/>
    <property type="project" value="UniProtKB-KW"/>
</dbReference>
<evidence type="ECO:0000256" key="1">
    <source>
        <dbReference type="ARBA" id="ARBA00001946"/>
    </source>
</evidence>
<dbReference type="SUPFAM" id="SSF56059">
    <property type="entry name" value="Glutathione synthetase ATP-binding domain-like"/>
    <property type="match status" value="1"/>
</dbReference>
<dbReference type="GO" id="GO:0005524">
    <property type="term" value="F:ATP binding"/>
    <property type="evidence" value="ECO:0007669"/>
    <property type="project" value="UniProtKB-KW"/>
</dbReference>
<comment type="catalytic activity">
    <reaction evidence="15">
        <text>pyruvate + ATP + H2O = phosphoenolpyruvate + AMP + phosphate + 2 H(+)</text>
        <dbReference type="Rhea" id="RHEA:11364"/>
        <dbReference type="ChEBI" id="CHEBI:15361"/>
        <dbReference type="ChEBI" id="CHEBI:15377"/>
        <dbReference type="ChEBI" id="CHEBI:15378"/>
        <dbReference type="ChEBI" id="CHEBI:30616"/>
        <dbReference type="ChEBI" id="CHEBI:43474"/>
        <dbReference type="ChEBI" id="CHEBI:58702"/>
        <dbReference type="ChEBI" id="CHEBI:456215"/>
        <dbReference type="EC" id="2.7.9.2"/>
    </reaction>
</comment>
<dbReference type="EMBL" id="GU357856">
    <property type="protein sequence ID" value="ADJ93866.1"/>
    <property type="molecule type" value="Genomic_DNA"/>
</dbReference>
<name>D8WWB2_9FIRM</name>
<dbReference type="Gene3D" id="3.30.470.20">
    <property type="entry name" value="ATP-grasp fold, B domain"/>
    <property type="match status" value="2"/>
</dbReference>
<comment type="cofactor">
    <cofactor evidence="1">
        <name>Mg(2+)</name>
        <dbReference type="ChEBI" id="CHEBI:18420"/>
    </cofactor>
</comment>
<dbReference type="AlphaFoldDB" id="D8WWB2"/>
<keyword evidence="9" id="KW-0547">Nucleotide-binding</keyword>
<evidence type="ECO:0000256" key="16">
    <source>
        <dbReference type="PROSITE-ProRule" id="PRU00335"/>
    </source>
</evidence>
<keyword evidence="12" id="KW-0460">Magnesium</keyword>
<evidence type="ECO:0000256" key="9">
    <source>
        <dbReference type="ARBA" id="ARBA00022741"/>
    </source>
</evidence>
<dbReference type="InterPro" id="IPR002192">
    <property type="entry name" value="PPDK_AMP/ATP-bd"/>
</dbReference>
<dbReference type="PRINTS" id="PR00455">
    <property type="entry name" value="HTHTETR"/>
</dbReference>
<sequence length="884" mass="100738">MAQTNRRERKKEETRSRILKAAFELFVQNGFEATTIDQIADLADIGKGTFYNYFSSKEAALDGFIDELTAERGQQIWAGILELPDSRQRLKKSYQSISAWAEEYPELIRVYSLERLNEAMKKQANFRPNNSDLYFAEIIKLGQKTGDIRDDIDHWHLVSYLNAIFLIQVCKWLEAGGGPGLYELAIQGVDFFLIGALSTEKISYLSGGTGMEKYIYWLKEIYQFHTAHVGGKASNLGDLARSLPVPPGFCLSSAAYNQNIILGGVHREITQLLSNVDIENMKDLDAVSERISQIIEQTELLPDIEKAVIEAYNELIRGKTGIRVAIRSSATAEDLEDASFAGQQETFLNIEGTDNVLRAVKKCWASLWTARAIHYRTLKGFEHSLVKMAVIIQEMVPATAAGVMFTANPVNDSREEIRIEAVRGLGEQLVSGEVAGDVYVLRKNDVNVDIVEKKISNPELGQIITDYELRELAHTGLKIELYYENFQDIEWAYNRGQFYFLQTRPITTLGDEALPDIDTEKLNKLQREVMGWVAERFPEPIYPVDGVIVKLLFMAQFEAMALYGYKIAETDWTRVDQGMFPEFFIPPKIKPGLRRFWLYLRLNKTLKSDPAREWAGEQVYLLDMLKKLKGRDISTLPYELVLEYVTEALNHFHYFIVMRYKYFTESRIPSALLLRFLKHLYKDKAVGIYESLLAGSENITMTINRELYELAQKARTNPAVCQVITESKPEAVLEKLAAVSGGEDFLQNFHEFLARYGERETTMGLGGIASLTWQDAPEIVIGIISSILSEPAQAANAREELRRKKAREAEEMVTARLSRGIFSIIPLKRLFGKILKQARSFTAFRENSHYDVTRSLHVFRILFNEVGNRFVKLGFLKTQQILFT</sequence>
<protein>
    <recommendedName>
        <fullName evidence="6">Phosphoenolpyruvate synthase</fullName>
        <ecNumber evidence="5">2.7.9.2</ecNumber>
    </recommendedName>
    <alternativeName>
        <fullName evidence="14">Pyruvate, water dikinase</fullName>
    </alternativeName>
</protein>
<dbReference type="Pfam" id="PF00440">
    <property type="entry name" value="TetR_N"/>
    <property type="match status" value="1"/>
</dbReference>
<dbReference type="GO" id="GO:0008986">
    <property type="term" value="F:pyruvate, water dikinase activity"/>
    <property type="evidence" value="ECO:0007669"/>
    <property type="project" value="UniProtKB-EC"/>
</dbReference>
<evidence type="ECO:0000256" key="12">
    <source>
        <dbReference type="ARBA" id="ARBA00022842"/>
    </source>
</evidence>
<dbReference type="PANTHER" id="PTHR43030">
    <property type="entry name" value="PHOSPHOENOLPYRUVATE SYNTHASE"/>
    <property type="match status" value="1"/>
</dbReference>
<evidence type="ECO:0000256" key="13">
    <source>
        <dbReference type="ARBA" id="ARBA00023125"/>
    </source>
</evidence>
<keyword evidence="13 16" id="KW-0238">DNA-binding</keyword>
<dbReference type="InterPro" id="IPR036271">
    <property type="entry name" value="Tet_transcr_reg_TetR-rel_C_sf"/>
</dbReference>
<organism evidence="18">
    <name type="scientific">Clostridia bacterium enrichment culture clone BF</name>
    <dbReference type="NCBI Taxonomy" id="857391"/>
    <lineage>
        <taxon>Bacteria</taxon>
        <taxon>Bacillati</taxon>
        <taxon>Bacillota</taxon>
        <taxon>Clostridia</taxon>
        <taxon>environmental samples</taxon>
    </lineage>
</organism>
<evidence type="ECO:0000256" key="7">
    <source>
        <dbReference type="ARBA" id="ARBA00022679"/>
    </source>
</evidence>
<dbReference type="InterPro" id="IPR023772">
    <property type="entry name" value="DNA-bd_HTH_TetR-type_CS"/>
</dbReference>
<evidence type="ECO:0000256" key="15">
    <source>
        <dbReference type="ARBA" id="ARBA00047700"/>
    </source>
</evidence>
<comment type="similarity">
    <text evidence="4">Belongs to the PEP-utilizing enzyme family.</text>
</comment>
<keyword evidence="10" id="KW-0418">Kinase</keyword>
<evidence type="ECO:0000313" key="18">
    <source>
        <dbReference type="EMBL" id="ADJ93866.1"/>
    </source>
</evidence>
<dbReference type="InterPro" id="IPR001647">
    <property type="entry name" value="HTH_TetR"/>
</dbReference>
<evidence type="ECO:0000256" key="6">
    <source>
        <dbReference type="ARBA" id="ARBA00021623"/>
    </source>
</evidence>
<dbReference type="InterPro" id="IPR009057">
    <property type="entry name" value="Homeodomain-like_sf"/>
</dbReference>
<keyword evidence="7" id="KW-0808">Transferase</keyword>
<evidence type="ECO:0000256" key="8">
    <source>
        <dbReference type="ARBA" id="ARBA00022723"/>
    </source>
</evidence>
<evidence type="ECO:0000256" key="2">
    <source>
        <dbReference type="ARBA" id="ARBA00002988"/>
    </source>
</evidence>
<evidence type="ECO:0000256" key="4">
    <source>
        <dbReference type="ARBA" id="ARBA00007837"/>
    </source>
</evidence>